<gene>
    <name evidence="2" type="ordered locus">PFL_0179</name>
</gene>
<accession>Q4KKA8</accession>
<evidence type="ECO:0000313" key="3">
    <source>
        <dbReference type="Proteomes" id="UP000008540"/>
    </source>
</evidence>
<dbReference type="KEGG" id="pfl:PFL_0179"/>
<feature type="region of interest" description="Disordered" evidence="1">
    <location>
        <begin position="1"/>
        <end position="36"/>
    </location>
</feature>
<dbReference type="Proteomes" id="UP000008540">
    <property type="component" value="Chromosome"/>
</dbReference>
<evidence type="ECO:0000256" key="1">
    <source>
        <dbReference type="SAM" id="MobiDB-lite"/>
    </source>
</evidence>
<dbReference type="EMBL" id="CP000076">
    <property type="protein sequence ID" value="AAY95590.1"/>
    <property type="molecule type" value="Genomic_DNA"/>
</dbReference>
<sequence>MEWPTAEGGGTGYSIENRLTEQERPSEPAVKPQAASTQLRPQQLHILARQGLVHAQLGGDVGIGQVVDKL</sequence>
<proteinExistence type="predicted"/>
<dbReference type="HOGENOM" id="CLU_2754787_0_0_6"/>
<name>Q4KKA8_PSEF5</name>
<organism evidence="2 3">
    <name type="scientific">Pseudomonas fluorescens (strain ATCC BAA-477 / NRRL B-23932 / Pf-5)</name>
    <dbReference type="NCBI Taxonomy" id="220664"/>
    <lineage>
        <taxon>Bacteria</taxon>
        <taxon>Pseudomonadati</taxon>
        <taxon>Pseudomonadota</taxon>
        <taxon>Gammaproteobacteria</taxon>
        <taxon>Pseudomonadales</taxon>
        <taxon>Pseudomonadaceae</taxon>
        <taxon>Pseudomonas</taxon>
    </lineage>
</organism>
<dbReference type="STRING" id="220664.PFL_0179"/>
<protein>
    <submittedName>
        <fullName evidence="2">Uncharacterized protein</fullName>
    </submittedName>
</protein>
<dbReference type="AlphaFoldDB" id="Q4KKA8"/>
<evidence type="ECO:0000313" key="2">
    <source>
        <dbReference type="EMBL" id="AAY95590.1"/>
    </source>
</evidence>
<reference evidence="2 3" key="1">
    <citation type="journal article" date="2005" name="Nat. Biotechnol.">
        <title>Complete genome sequence of the plant commensal Pseudomonas fluorescens Pf-5.</title>
        <authorList>
            <person name="Paulsen I.T."/>
            <person name="Press C.M."/>
            <person name="Ravel J."/>
            <person name="Kobayashi D.Y."/>
            <person name="Myers G.S."/>
            <person name="Mavrodi D.V."/>
            <person name="DeBoy R.T."/>
            <person name="Seshadri R."/>
            <person name="Ren Q."/>
            <person name="Madupu R."/>
            <person name="Dodson R.J."/>
            <person name="Durkin A.S."/>
            <person name="Brinkac L.M."/>
            <person name="Daugherty S.C."/>
            <person name="Sullivan S.A."/>
            <person name="Rosovitz M.J."/>
            <person name="Gwinn M.L."/>
            <person name="Zhou L."/>
            <person name="Schneider D.J."/>
            <person name="Cartinhour S.W."/>
            <person name="Nelson W.C."/>
            <person name="Weidman J."/>
            <person name="Watkins K."/>
            <person name="Tran K."/>
            <person name="Khouri H."/>
            <person name="Pierson E.A."/>
            <person name="Pierson L.S.III."/>
            <person name="Thomashow L.S."/>
            <person name="Loper J.E."/>
        </authorList>
    </citation>
    <scope>NUCLEOTIDE SEQUENCE [LARGE SCALE GENOMIC DNA]</scope>
    <source>
        <strain evidence="3">ATCC BAA-477 / NRRL B-23932 / Pf-5</strain>
    </source>
</reference>